<feature type="transmembrane region" description="Helical" evidence="7">
    <location>
        <begin position="529"/>
        <end position="548"/>
    </location>
</feature>
<dbReference type="Gene3D" id="2.30.30.790">
    <property type="match status" value="1"/>
</dbReference>
<evidence type="ECO:0000256" key="1">
    <source>
        <dbReference type="ARBA" id="ARBA00005781"/>
    </source>
</evidence>
<dbReference type="SUPFAM" id="SSF50104">
    <property type="entry name" value="Translation proteins SH3-like domain"/>
    <property type="match status" value="1"/>
</dbReference>
<dbReference type="PRINTS" id="PR00061">
    <property type="entry name" value="RIBOSOMALL19"/>
</dbReference>
<gene>
    <name evidence="9" type="primary">A06p053940.1_BraROA</name>
    <name evidence="9" type="ORF">IGI04_025091</name>
</gene>
<dbReference type="InterPro" id="IPR016763">
    <property type="entry name" value="VAP"/>
</dbReference>
<proteinExistence type="inferred from homology"/>
<feature type="coiled-coil region" evidence="5">
    <location>
        <begin position="494"/>
        <end position="521"/>
    </location>
</feature>
<feature type="compositionally biased region" description="Acidic residues" evidence="6">
    <location>
        <begin position="69"/>
        <end position="92"/>
    </location>
</feature>
<dbReference type="EMBL" id="JADBGQ010000006">
    <property type="protein sequence ID" value="KAG5395128.1"/>
    <property type="molecule type" value="Genomic_DNA"/>
</dbReference>
<keyword evidence="5" id="KW-0175">Coiled coil</keyword>
<dbReference type="Gene3D" id="2.60.40.10">
    <property type="entry name" value="Immunoglobulins"/>
    <property type="match status" value="1"/>
</dbReference>
<comment type="similarity">
    <text evidence="2">Belongs to the VAMP-associated protein (VAP) (TC 9.B.17) family.</text>
</comment>
<evidence type="ECO:0000259" key="8">
    <source>
        <dbReference type="PROSITE" id="PS50202"/>
    </source>
</evidence>
<dbReference type="InterPro" id="IPR008962">
    <property type="entry name" value="PapD-like_sf"/>
</dbReference>
<dbReference type="PANTHER" id="PTHR10809">
    <property type="entry name" value="VESICLE-ASSOCIATED MEMBRANE PROTEIN-ASSOCIATED PROTEIN"/>
    <property type="match status" value="1"/>
</dbReference>
<dbReference type="InterPro" id="IPR001857">
    <property type="entry name" value="Ribosomal_bL19"/>
</dbReference>
<reference evidence="9 10" key="1">
    <citation type="submission" date="2021-03" db="EMBL/GenBank/DDBJ databases">
        <authorList>
            <person name="King G.J."/>
            <person name="Bancroft I."/>
            <person name="Baten A."/>
            <person name="Bloomfield J."/>
            <person name="Borpatragohain P."/>
            <person name="He Z."/>
            <person name="Irish N."/>
            <person name="Irwin J."/>
            <person name="Liu K."/>
            <person name="Mauleon R.P."/>
            <person name="Moore J."/>
            <person name="Morris R."/>
            <person name="Ostergaard L."/>
            <person name="Wang B."/>
            <person name="Wells R."/>
        </authorList>
    </citation>
    <scope>NUCLEOTIDE SEQUENCE [LARGE SCALE GENOMIC DNA]</scope>
    <source>
        <strain evidence="9">R-o-18</strain>
        <tissue evidence="9">Leaf</tissue>
    </source>
</reference>
<dbReference type="Pfam" id="PF01245">
    <property type="entry name" value="Ribosomal_L19"/>
    <property type="match status" value="1"/>
</dbReference>
<evidence type="ECO:0000256" key="4">
    <source>
        <dbReference type="ARBA" id="ARBA00023274"/>
    </source>
</evidence>
<dbReference type="InterPro" id="IPR038657">
    <property type="entry name" value="Ribosomal_bL19_sf"/>
</dbReference>
<protein>
    <recommendedName>
        <fullName evidence="8">MSP domain-containing protein</fullName>
    </recommendedName>
</protein>
<evidence type="ECO:0000256" key="2">
    <source>
        <dbReference type="ARBA" id="ARBA00008932"/>
    </source>
</evidence>
<sequence length="556" mass="62358">MATSSRLLPQALHMLPRIPSKNLGVSSFTPSVNSRISFSTVSLNHSGSNFGFAIDSRKRRELIAKAEESNEGEDTEEAVTEDVAETEGATEVEEAKTPWKPRTKLGDVMGILNQKAIEVSEKVRPVPEIRTGDIVEIKLEVPENRRRLSIYKGIVMSRQNAGIHTTIRIRRIIAGIGVEIVFPIYSPNIKEIKVVSHRKVRRARLYYLRDKLPLTYEKSKSECLVRLPVEVLILSRNVEQLNLYSVLTESIDFPVPGDDAGGTLLRLHVAAPRSALVFFPSISLENFLCLGHHQPNQRRRAISGREREREISRRASSLIKRWTRDFCLFSSSSDYCVAMSGVGENQLISIVPDELKFLFELEKQSYCDLKVANKTEDYVAFKVKTTSPKKYFVRPNTGVIQPWDSCIIRVTLQAQREYPPDMQCKDKFLLQSTLVPPHTDVDDLPQDTFTKDSGKTLTECKLKVSYISSSTTQRSSESGGTNGDGNGSETISTIQRLKEERDAAVKQTQQLQHELEMVKKRRMNSGNGLSLKLAALVGLIGLIIGFILKLTLASPK</sequence>
<evidence type="ECO:0000256" key="3">
    <source>
        <dbReference type="ARBA" id="ARBA00022980"/>
    </source>
</evidence>
<feature type="domain" description="MSP" evidence="8">
    <location>
        <begin position="347"/>
        <end position="467"/>
    </location>
</feature>
<evidence type="ECO:0000256" key="7">
    <source>
        <dbReference type="SAM" id="Phobius"/>
    </source>
</evidence>
<dbReference type="NCBIfam" id="TIGR01024">
    <property type="entry name" value="rplS_bact"/>
    <property type="match status" value="1"/>
</dbReference>
<evidence type="ECO:0000313" key="10">
    <source>
        <dbReference type="Proteomes" id="UP000823674"/>
    </source>
</evidence>
<keyword evidence="10" id="KW-1185">Reference proteome</keyword>
<keyword evidence="4" id="KW-0687">Ribonucleoprotein</keyword>
<keyword evidence="7" id="KW-1133">Transmembrane helix</keyword>
<organism evidence="9 10">
    <name type="scientific">Brassica rapa subsp. trilocularis</name>
    <dbReference type="NCBI Taxonomy" id="1813537"/>
    <lineage>
        <taxon>Eukaryota</taxon>
        <taxon>Viridiplantae</taxon>
        <taxon>Streptophyta</taxon>
        <taxon>Embryophyta</taxon>
        <taxon>Tracheophyta</taxon>
        <taxon>Spermatophyta</taxon>
        <taxon>Magnoliopsida</taxon>
        <taxon>eudicotyledons</taxon>
        <taxon>Gunneridae</taxon>
        <taxon>Pentapetalae</taxon>
        <taxon>rosids</taxon>
        <taxon>malvids</taxon>
        <taxon>Brassicales</taxon>
        <taxon>Brassicaceae</taxon>
        <taxon>Brassiceae</taxon>
        <taxon>Brassica</taxon>
    </lineage>
</organism>
<keyword evidence="7" id="KW-0812">Transmembrane</keyword>
<keyword evidence="3" id="KW-0689">Ribosomal protein</keyword>
<keyword evidence="7" id="KW-0472">Membrane</keyword>
<evidence type="ECO:0000256" key="5">
    <source>
        <dbReference type="SAM" id="Coils"/>
    </source>
</evidence>
<comment type="caution">
    <text evidence="9">The sequence shown here is derived from an EMBL/GenBank/DDBJ whole genome shotgun (WGS) entry which is preliminary data.</text>
</comment>
<dbReference type="PANTHER" id="PTHR10809:SF118">
    <property type="entry name" value="MSP DOMAIN-CONTAINING PROTEIN"/>
    <property type="match status" value="1"/>
</dbReference>
<dbReference type="PROSITE" id="PS50202">
    <property type="entry name" value="MSP"/>
    <property type="match status" value="1"/>
</dbReference>
<evidence type="ECO:0000256" key="6">
    <source>
        <dbReference type="SAM" id="MobiDB-lite"/>
    </source>
</evidence>
<dbReference type="Proteomes" id="UP000823674">
    <property type="component" value="Chromosome A06"/>
</dbReference>
<dbReference type="SUPFAM" id="SSF49354">
    <property type="entry name" value="PapD-like"/>
    <property type="match status" value="1"/>
</dbReference>
<accession>A0ABQ7MAN9</accession>
<comment type="similarity">
    <text evidence="1">Belongs to the bacterial ribosomal protein bL19 family.</text>
</comment>
<dbReference type="InterPro" id="IPR000535">
    <property type="entry name" value="MSP_dom"/>
</dbReference>
<dbReference type="Pfam" id="PF00635">
    <property type="entry name" value="Motile_Sperm"/>
    <property type="match status" value="1"/>
</dbReference>
<evidence type="ECO:0000313" key="9">
    <source>
        <dbReference type="EMBL" id="KAG5395128.1"/>
    </source>
</evidence>
<dbReference type="InterPro" id="IPR013783">
    <property type="entry name" value="Ig-like_fold"/>
</dbReference>
<dbReference type="InterPro" id="IPR008991">
    <property type="entry name" value="Translation_prot_SH3-like_sf"/>
</dbReference>
<feature type="region of interest" description="Disordered" evidence="6">
    <location>
        <begin position="66"/>
        <end position="97"/>
    </location>
</feature>
<name>A0ABQ7MAN9_BRACM</name>